<proteinExistence type="predicted"/>
<name>A0ABZ1RBY8_9ACTN</name>
<dbReference type="GeneID" id="93767600"/>
<protein>
    <submittedName>
        <fullName evidence="1">Uncharacterized protein</fullName>
    </submittedName>
</protein>
<evidence type="ECO:0000313" key="1">
    <source>
        <dbReference type="EMBL" id="WUN92117.1"/>
    </source>
</evidence>
<evidence type="ECO:0000313" key="2">
    <source>
        <dbReference type="Proteomes" id="UP001432071"/>
    </source>
</evidence>
<keyword evidence="2" id="KW-1185">Reference proteome</keyword>
<sequence length="160" mass="17622">MRLIGSDGHGVELGVVGYQFPDAVDPRQRQSWLVVEGSAHCSQGTWSFRWQALTADDAVELARWLGRAAAQPSGVEHDDSGQLDFTEPNLAFAFTWTHTGLVELRVSLDLEFSPPWQRQARSGEPFVVTSRLTAESVLTAATEWAAEIKPYPPADDANLQ</sequence>
<reference evidence="1" key="1">
    <citation type="submission" date="2022-10" db="EMBL/GenBank/DDBJ databases">
        <title>The complete genomes of actinobacterial strains from the NBC collection.</title>
        <authorList>
            <person name="Joergensen T.S."/>
            <person name="Alvarez Arevalo M."/>
            <person name="Sterndorff E.B."/>
            <person name="Faurdal D."/>
            <person name="Vuksanovic O."/>
            <person name="Mourched A.-S."/>
            <person name="Charusanti P."/>
            <person name="Shaw S."/>
            <person name="Blin K."/>
            <person name="Weber T."/>
        </authorList>
    </citation>
    <scope>NUCLEOTIDE SEQUENCE</scope>
    <source>
        <strain evidence="1">NBC_00302</strain>
    </source>
</reference>
<dbReference type="Pfam" id="PF24716">
    <property type="entry name" value="WapI"/>
    <property type="match status" value="1"/>
</dbReference>
<organism evidence="1 2">
    <name type="scientific">Streptomyces bobili</name>
    <dbReference type="NCBI Taxonomy" id="67280"/>
    <lineage>
        <taxon>Bacteria</taxon>
        <taxon>Bacillati</taxon>
        <taxon>Actinomycetota</taxon>
        <taxon>Actinomycetes</taxon>
        <taxon>Kitasatosporales</taxon>
        <taxon>Streptomycetaceae</taxon>
        <taxon>Streptomyces</taxon>
    </lineage>
</organism>
<dbReference type="Proteomes" id="UP001432071">
    <property type="component" value="Chromosome"/>
</dbReference>
<dbReference type="EMBL" id="CP108038">
    <property type="protein sequence ID" value="WUN92117.1"/>
    <property type="molecule type" value="Genomic_DNA"/>
</dbReference>
<dbReference type="RefSeq" id="WP_328737822.1">
    <property type="nucleotide sequence ID" value="NZ_CP108038.1"/>
</dbReference>
<gene>
    <name evidence="1" type="ORF">OHT53_41475</name>
</gene>
<dbReference type="InterPro" id="IPR056510">
    <property type="entry name" value="WapI"/>
</dbReference>
<accession>A0ABZ1RBY8</accession>